<evidence type="ECO:0000313" key="5">
    <source>
        <dbReference type="Proteomes" id="UP001333710"/>
    </source>
</evidence>
<dbReference type="EMBL" id="AP027272">
    <property type="protein sequence ID" value="BDX04854.1"/>
    <property type="molecule type" value="Genomic_DNA"/>
</dbReference>
<dbReference type="PANTHER" id="PTHR30328">
    <property type="entry name" value="TRANSCRIPTIONAL REPRESSOR"/>
    <property type="match status" value="1"/>
</dbReference>
<dbReference type="Pfam" id="PF00440">
    <property type="entry name" value="TetR_N"/>
    <property type="match status" value="1"/>
</dbReference>
<sequence length="206" mass="23265">MRGRPLDTKKSEQQKEHLINAAHQLLAEKSFKNITIREIAARAAVNSAMISYHFGGKEQLFIALVSKLASHNLGQMNTVFSSDNPIKTLIQHMLGFVNKNRAVARFIHDEVLTQDSPLRDQFIKSVPTRIASVLPKLIKKMQQEGKIRADLNPTWAGFSLVSLVMMPFIVSPVREQAWGISEQQISSPEWAEHLYQLFISGCKRDS</sequence>
<dbReference type="InterPro" id="IPR023772">
    <property type="entry name" value="DNA-bd_HTH_TetR-type_CS"/>
</dbReference>
<dbReference type="PROSITE" id="PS01081">
    <property type="entry name" value="HTH_TETR_1"/>
    <property type="match status" value="1"/>
</dbReference>
<dbReference type="PROSITE" id="PS50977">
    <property type="entry name" value="HTH_TETR_2"/>
    <property type="match status" value="1"/>
</dbReference>
<dbReference type="KEGG" id="pmaw:MACH26_03750"/>
<organism evidence="4 5">
    <name type="scientific">Planctobacterium marinum</name>
    <dbReference type="NCBI Taxonomy" id="1631968"/>
    <lineage>
        <taxon>Bacteria</taxon>
        <taxon>Pseudomonadati</taxon>
        <taxon>Pseudomonadota</taxon>
        <taxon>Gammaproteobacteria</taxon>
        <taxon>Alteromonadales</taxon>
        <taxon>Alteromonadaceae</taxon>
        <taxon>Planctobacterium</taxon>
    </lineage>
</organism>
<dbReference type="PRINTS" id="PR00455">
    <property type="entry name" value="HTHTETR"/>
</dbReference>
<keyword evidence="1 2" id="KW-0238">DNA-binding</keyword>
<dbReference type="SUPFAM" id="SSF48498">
    <property type="entry name" value="Tetracyclin repressor-like, C-terminal domain"/>
    <property type="match status" value="1"/>
</dbReference>
<reference evidence="4" key="1">
    <citation type="submission" date="2023-01" db="EMBL/GenBank/DDBJ databases">
        <title>Complete genome sequence of Planctobacterium marinum strain Dej080120_11.</title>
        <authorList>
            <person name="Ueki S."/>
            <person name="Maruyama F."/>
        </authorList>
    </citation>
    <scope>NUCLEOTIDE SEQUENCE</scope>
    <source>
        <strain evidence="4">Dej080120_11</strain>
    </source>
</reference>
<evidence type="ECO:0000256" key="1">
    <source>
        <dbReference type="ARBA" id="ARBA00023125"/>
    </source>
</evidence>
<dbReference type="Gene3D" id="1.10.357.10">
    <property type="entry name" value="Tetracycline Repressor, domain 2"/>
    <property type="match status" value="1"/>
</dbReference>
<dbReference type="AlphaFoldDB" id="A0AA48HGE8"/>
<dbReference type="SUPFAM" id="SSF46689">
    <property type="entry name" value="Homeodomain-like"/>
    <property type="match status" value="1"/>
</dbReference>
<dbReference type="InterPro" id="IPR036271">
    <property type="entry name" value="Tet_transcr_reg_TetR-rel_C_sf"/>
</dbReference>
<dbReference type="GO" id="GO:0003677">
    <property type="term" value="F:DNA binding"/>
    <property type="evidence" value="ECO:0007669"/>
    <property type="project" value="UniProtKB-UniRule"/>
</dbReference>
<keyword evidence="5" id="KW-1185">Reference proteome</keyword>
<feature type="DNA-binding region" description="H-T-H motif" evidence="2">
    <location>
        <begin position="35"/>
        <end position="54"/>
    </location>
</feature>
<proteinExistence type="predicted"/>
<evidence type="ECO:0000313" key="4">
    <source>
        <dbReference type="EMBL" id="BDX04854.1"/>
    </source>
</evidence>
<evidence type="ECO:0000259" key="3">
    <source>
        <dbReference type="PROSITE" id="PS50977"/>
    </source>
</evidence>
<dbReference type="Proteomes" id="UP001333710">
    <property type="component" value="Chromosome"/>
</dbReference>
<protein>
    <submittedName>
        <fullName evidence="4">TetR family transcriptional regulator</fullName>
    </submittedName>
</protein>
<dbReference type="InterPro" id="IPR009057">
    <property type="entry name" value="Homeodomain-like_sf"/>
</dbReference>
<dbReference type="InterPro" id="IPR050109">
    <property type="entry name" value="HTH-type_TetR-like_transc_reg"/>
</dbReference>
<evidence type="ECO:0000256" key="2">
    <source>
        <dbReference type="PROSITE-ProRule" id="PRU00335"/>
    </source>
</evidence>
<accession>A0AA48HGE8</accession>
<gene>
    <name evidence="4" type="ORF">MACH26_03750</name>
</gene>
<dbReference type="InterPro" id="IPR001647">
    <property type="entry name" value="HTH_TetR"/>
</dbReference>
<name>A0AA48HGE8_9ALTE</name>
<dbReference type="PANTHER" id="PTHR30328:SF54">
    <property type="entry name" value="HTH-TYPE TRANSCRIPTIONAL REPRESSOR SCO4008"/>
    <property type="match status" value="1"/>
</dbReference>
<feature type="domain" description="HTH tetR-type" evidence="3">
    <location>
        <begin position="12"/>
        <end position="72"/>
    </location>
</feature>
<dbReference type="RefSeq" id="WP_338290712.1">
    <property type="nucleotide sequence ID" value="NZ_AP027272.1"/>
</dbReference>